<dbReference type="EMBL" id="JACHGK010000007">
    <property type="protein sequence ID" value="MBB6445763.1"/>
    <property type="molecule type" value="Genomic_DNA"/>
</dbReference>
<dbReference type="PROSITE" id="PS51257">
    <property type="entry name" value="PROKAR_LIPOPROTEIN"/>
    <property type="match status" value="1"/>
</dbReference>
<keyword evidence="2 3" id="KW-0732">Signal</keyword>
<feature type="signal peptide" evidence="3">
    <location>
        <begin position="1"/>
        <end position="21"/>
    </location>
</feature>
<dbReference type="PANTHER" id="PTHR30483">
    <property type="entry name" value="LEUCINE-SPECIFIC-BINDING PROTEIN"/>
    <property type="match status" value="1"/>
</dbReference>
<evidence type="ECO:0000313" key="5">
    <source>
        <dbReference type="EMBL" id="MBB6445763.1"/>
    </source>
</evidence>
<comment type="similarity">
    <text evidence="1">Belongs to the leucine-binding protein family.</text>
</comment>
<dbReference type="PANTHER" id="PTHR30483:SF6">
    <property type="entry name" value="PERIPLASMIC BINDING PROTEIN OF ABC TRANSPORTER FOR NATURAL AMINO ACIDS"/>
    <property type="match status" value="1"/>
</dbReference>
<dbReference type="InterPro" id="IPR028082">
    <property type="entry name" value="Peripla_BP_I"/>
</dbReference>
<evidence type="ECO:0000256" key="1">
    <source>
        <dbReference type="ARBA" id="ARBA00010062"/>
    </source>
</evidence>
<dbReference type="SUPFAM" id="SSF53822">
    <property type="entry name" value="Periplasmic binding protein-like I"/>
    <property type="match status" value="1"/>
</dbReference>
<evidence type="ECO:0000256" key="2">
    <source>
        <dbReference type="ARBA" id="ARBA00022729"/>
    </source>
</evidence>
<protein>
    <submittedName>
        <fullName evidence="5">Branched-chain amino acid transport system substrate-binding protein</fullName>
    </submittedName>
</protein>
<dbReference type="CDD" id="cd06347">
    <property type="entry name" value="PBP1_ABC_LivK_ligand_binding-like"/>
    <property type="match status" value="1"/>
</dbReference>
<name>A0A7X0HS18_9BACI</name>
<evidence type="ECO:0000313" key="6">
    <source>
        <dbReference type="Proteomes" id="UP000531594"/>
    </source>
</evidence>
<proteinExistence type="inferred from homology"/>
<organism evidence="5 6">
    <name type="scientific">Bacillus benzoevorans</name>
    <dbReference type="NCBI Taxonomy" id="1456"/>
    <lineage>
        <taxon>Bacteria</taxon>
        <taxon>Bacillati</taxon>
        <taxon>Bacillota</taxon>
        <taxon>Bacilli</taxon>
        <taxon>Bacillales</taxon>
        <taxon>Bacillaceae</taxon>
        <taxon>Bacillus</taxon>
    </lineage>
</organism>
<comment type="caution">
    <text evidence="5">The sequence shown here is derived from an EMBL/GenBank/DDBJ whole genome shotgun (WGS) entry which is preliminary data.</text>
</comment>
<feature type="domain" description="Leucine-binding protein" evidence="4">
    <location>
        <begin position="39"/>
        <end position="383"/>
    </location>
</feature>
<gene>
    <name evidence="5" type="ORF">HNR53_002388</name>
</gene>
<feature type="chain" id="PRO_5038445276" evidence="3">
    <location>
        <begin position="22"/>
        <end position="395"/>
    </location>
</feature>
<dbReference type="Gene3D" id="3.40.50.2300">
    <property type="match status" value="2"/>
</dbReference>
<dbReference type="RefSeq" id="WP_184526116.1">
    <property type="nucleotide sequence ID" value="NZ_JACHGK010000007.1"/>
</dbReference>
<dbReference type="InterPro" id="IPR028081">
    <property type="entry name" value="Leu-bd"/>
</dbReference>
<keyword evidence="6" id="KW-1185">Reference proteome</keyword>
<evidence type="ECO:0000259" key="4">
    <source>
        <dbReference type="Pfam" id="PF13458"/>
    </source>
</evidence>
<reference evidence="5 6" key="1">
    <citation type="submission" date="2020-08" db="EMBL/GenBank/DDBJ databases">
        <title>Genomic Encyclopedia of Type Strains, Phase IV (KMG-IV): sequencing the most valuable type-strain genomes for metagenomic binning, comparative biology and taxonomic classification.</title>
        <authorList>
            <person name="Goeker M."/>
        </authorList>
    </citation>
    <scope>NUCLEOTIDE SEQUENCE [LARGE SCALE GENOMIC DNA]</scope>
    <source>
        <strain evidence="5 6">DSM 5391</strain>
    </source>
</reference>
<dbReference type="InterPro" id="IPR051010">
    <property type="entry name" value="BCAA_transport"/>
</dbReference>
<dbReference type="AlphaFoldDB" id="A0A7X0HS18"/>
<accession>A0A7X0HS18</accession>
<evidence type="ECO:0000256" key="3">
    <source>
        <dbReference type="SAM" id="SignalP"/>
    </source>
</evidence>
<sequence length="395" mass="42300">MRKRKLNAIFMSLMLSAGLLAACGTKDDSAAGGKADGDTIKVGVNLELSGNVASYGSAINDGIKLAVDEINKEGIDGKKIKLITVDNKSDAAESTNAALKLISQDQVSVILGASVTANSMAQVQLAQENKIPVIAPPSTAPELTYKDGKLNDFIFRTCFIDPYQGKIGAEYATKDLGLKNAAILVDNSSDYSLGLTKAFKDTLSKNGGKVVAQEAYMAKDTDFRSILTNIKAKNPEFIYVPGYYEEVGLILKQAKEIGLNVPFVGGDGLASPTLVDIAGTDAVNNVYFTNHYSSSDTAEIVQNFVKAFEAKYKKTPDAFNALGYDTGYLLADAIKRAGGGDPEKIKKALEETEGLSLVTSDNFKFDKQHNPIKSAVILSYENGKEVFKTKINPES</sequence>
<dbReference type="Proteomes" id="UP000531594">
    <property type="component" value="Unassembled WGS sequence"/>
</dbReference>
<dbReference type="Pfam" id="PF13458">
    <property type="entry name" value="Peripla_BP_6"/>
    <property type="match status" value="1"/>
</dbReference>